<evidence type="ECO:0000259" key="12">
    <source>
        <dbReference type="Pfam" id="PF01514"/>
    </source>
</evidence>
<dbReference type="InterPro" id="IPR013556">
    <property type="entry name" value="Flag_M-ring_C"/>
</dbReference>
<dbReference type="PIRSF" id="PIRSF004862">
    <property type="entry name" value="FliF"/>
    <property type="match status" value="1"/>
</dbReference>
<feature type="transmembrane region" description="Helical" evidence="11">
    <location>
        <begin position="470"/>
        <end position="492"/>
    </location>
</feature>
<evidence type="ECO:0000256" key="9">
    <source>
        <dbReference type="PIRNR" id="PIRNR004862"/>
    </source>
</evidence>
<dbReference type="InterPro" id="IPR043427">
    <property type="entry name" value="YscJ/FliF"/>
</dbReference>
<organism evidence="14 15">
    <name type="scientific">Caldimonas aquatica</name>
    <dbReference type="NCBI Taxonomy" id="376175"/>
    <lineage>
        <taxon>Bacteria</taxon>
        <taxon>Pseudomonadati</taxon>
        <taxon>Pseudomonadota</taxon>
        <taxon>Betaproteobacteria</taxon>
        <taxon>Burkholderiales</taxon>
        <taxon>Sphaerotilaceae</taxon>
        <taxon>Caldimonas</taxon>
    </lineage>
</organism>
<keyword evidence="14" id="KW-0969">Cilium</keyword>
<comment type="function">
    <text evidence="9">The M ring may be actively involved in energy transduction.</text>
</comment>
<feature type="domain" description="Flagellar M-ring N-terminal" evidence="12">
    <location>
        <begin position="56"/>
        <end position="230"/>
    </location>
</feature>
<evidence type="ECO:0000256" key="5">
    <source>
        <dbReference type="ARBA" id="ARBA00022692"/>
    </source>
</evidence>
<feature type="domain" description="Flagellar M-ring C-terminal" evidence="13">
    <location>
        <begin position="265"/>
        <end position="443"/>
    </location>
</feature>
<evidence type="ECO:0000256" key="3">
    <source>
        <dbReference type="ARBA" id="ARBA00007971"/>
    </source>
</evidence>
<keyword evidence="5 11" id="KW-0812">Transmembrane</keyword>
<keyword evidence="15" id="KW-1185">Reference proteome</keyword>
<evidence type="ECO:0000313" key="14">
    <source>
        <dbReference type="EMBL" id="UZD55735.1"/>
    </source>
</evidence>
<evidence type="ECO:0000256" key="1">
    <source>
        <dbReference type="ARBA" id="ARBA00004117"/>
    </source>
</evidence>
<dbReference type="Pfam" id="PF08345">
    <property type="entry name" value="YscJ_FliF_C"/>
    <property type="match status" value="1"/>
</dbReference>
<dbReference type="PANTHER" id="PTHR30046:SF0">
    <property type="entry name" value="FLAGELLAR M-RING PROTEIN"/>
    <property type="match status" value="1"/>
</dbReference>
<evidence type="ECO:0000256" key="2">
    <source>
        <dbReference type="ARBA" id="ARBA00004651"/>
    </source>
</evidence>
<accession>A0ABY6MUP0</accession>
<evidence type="ECO:0000256" key="10">
    <source>
        <dbReference type="SAM" id="MobiDB-lite"/>
    </source>
</evidence>
<dbReference type="InterPro" id="IPR000067">
    <property type="entry name" value="FlgMring_FliF"/>
</dbReference>
<keyword evidence="8 9" id="KW-0975">Bacterial flagellum</keyword>
<evidence type="ECO:0000256" key="6">
    <source>
        <dbReference type="ARBA" id="ARBA00022989"/>
    </source>
</evidence>
<proteinExistence type="inferred from homology"/>
<evidence type="ECO:0000256" key="8">
    <source>
        <dbReference type="ARBA" id="ARBA00023143"/>
    </source>
</evidence>
<evidence type="ECO:0000259" key="13">
    <source>
        <dbReference type="Pfam" id="PF08345"/>
    </source>
</evidence>
<keyword evidence="14" id="KW-0282">Flagellum</keyword>
<feature type="compositionally biased region" description="Polar residues" evidence="10">
    <location>
        <begin position="307"/>
        <end position="321"/>
    </location>
</feature>
<feature type="compositionally biased region" description="Polar residues" evidence="10">
    <location>
        <begin position="284"/>
        <end position="296"/>
    </location>
</feature>
<keyword evidence="14" id="KW-0966">Cell projection</keyword>
<dbReference type="PANTHER" id="PTHR30046">
    <property type="entry name" value="FLAGELLAR M-RING PROTEIN"/>
    <property type="match status" value="1"/>
</dbReference>
<reference evidence="14" key="1">
    <citation type="submission" date="2022-10" db="EMBL/GenBank/DDBJ databases">
        <title>Complete genome sequence of Schlegelella aquatica LMG 23380.</title>
        <authorList>
            <person name="Musilova J."/>
            <person name="Kourilova X."/>
            <person name="Bezdicek M."/>
            <person name="Hermankova K."/>
            <person name="Obruca S."/>
            <person name="Sedlar K."/>
        </authorList>
    </citation>
    <scope>NUCLEOTIDE SEQUENCE</scope>
    <source>
        <strain evidence="14">LMG 23380</strain>
    </source>
</reference>
<dbReference type="EMBL" id="CP110257">
    <property type="protein sequence ID" value="UZD55735.1"/>
    <property type="molecule type" value="Genomic_DNA"/>
</dbReference>
<gene>
    <name evidence="14" type="primary">fliF</name>
    <name evidence="14" type="ORF">OMP39_03925</name>
</gene>
<dbReference type="RefSeq" id="WP_264893489.1">
    <property type="nucleotide sequence ID" value="NZ_CP110257.1"/>
</dbReference>
<dbReference type="Pfam" id="PF01514">
    <property type="entry name" value="YscJ_FliF"/>
    <property type="match status" value="1"/>
</dbReference>
<dbReference type="Proteomes" id="UP001163266">
    <property type="component" value="Chromosome"/>
</dbReference>
<comment type="subcellular location">
    <subcellularLocation>
        <location evidence="1 9">Bacterial flagellum basal body</location>
    </subcellularLocation>
    <subcellularLocation>
        <location evidence="2">Cell membrane</location>
        <topology evidence="2">Multi-pass membrane protein</topology>
    </subcellularLocation>
</comment>
<evidence type="ECO:0000256" key="11">
    <source>
        <dbReference type="SAM" id="Phobius"/>
    </source>
</evidence>
<protein>
    <recommendedName>
        <fullName evidence="9">Flagellar M-ring protein</fullName>
    </recommendedName>
</protein>
<evidence type="ECO:0000256" key="7">
    <source>
        <dbReference type="ARBA" id="ARBA00023136"/>
    </source>
</evidence>
<evidence type="ECO:0000256" key="4">
    <source>
        <dbReference type="ARBA" id="ARBA00022475"/>
    </source>
</evidence>
<dbReference type="InterPro" id="IPR045851">
    <property type="entry name" value="AMP-bd_C_sf"/>
</dbReference>
<feature type="region of interest" description="Disordered" evidence="10">
    <location>
        <begin position="281"/>
        <end position="347"/>
    </location>
</feature>
<keyword evidence="7 11" id="KW-0472">Membrane</keyword>
<dbReference type="NCBIfam" id="TIGR00206">
    <property type="entry name" value="fliF"/>
    <property type="match status" value="1"/>
</dbReference>
<feature type="transmembrane region" description="Helical" evidence="11">
    <location>
        <begin position="35"/>
        <end position="54"/>
    </location>
</feature>
<dbReference type="InterPro" id="IPR006182">
    <property type="entry name" value="FliF_N_dom"/>
</dbReference>
<comment type="similarity">
    <text evidence="3 9">Belongs to the FliF family.</text>
</comment>
<dbReference type="Gene3D" id="3.30.300.30">
    <property type="match status" value="1"/>
</dbReference>
<dbReference type="PRINTS" id="PR01009">
    <property type="entry name" value="FLGMRINGFLIF"/>
</dbReference>
<keyword evidence="6 11" id="KW-1133">Transmembrane helix</keyword>
<name>A0ABY6MUP0_9BURK</name>
<sequence>MDNAVALSPNLTPAAAPEARGLLVQLGTMPMQRKLALGAGVATLVAVLVALSLWSARPDYKVLYANLSDKDGGAIIASLSQMNVPYKHADGGTAILVPADKVHDARLKLASQGLPKGSTVGFELMDNARFGITQFQERLTFQRGLEGELTRSIEALAAVQSARVHLALPNQNGFFREQQKPSASVLVHLHAGRTLDRAQIAGIVHLVSSSVPDLSPKAVSVVDQTGALLTESADGSHKGAGLDAQQLQYVAQIESTYARRIADILEPVVGRDNLRAQVTADVDFSQSESTSEQFRPNQGGEPAAVRSMQTSESAQPGSAQPSGVPGALSNQPPAPPSAPINGPAQALQAANAGGGAAATIKRDAVTNYEVDKTVRVTRNATGTIKRIAAAVVVNHRVTTAANGKTTSTPLTQEELDKLTALVRESIGYNAERGDTVQVINAPFRVHKVDEAPEDLPLWKQRETLDLLRNLALPVALVLLGLVVVFAVIRPALRASAQPAQARGGQALDAVVADPETLPALDAAGTGSAGVPLLAAPMSGDKLDAARQLARDNPAAVANIVRNWVNKEAAA</sequence>
<keyword evidence="4" id="KW-1003">Cell membrane</keyword>
<evidence type="ECO:0000313" key="15">
    <source>
        <dbReference type="Proteomes" id="UP001163266"/>
    </source>
</evidence>